<dbReference type="Gene3D" id="3.40.50.1240">
    <property type="entry name" value="Phosphoglycerate mutase-like"/>
    <property type="match status" value="1"/>
</dbReference>
<keyword evidence="3" id="KW-1185">Reference proteome</keyword>
<dbReference type="Pfam" id="PF00300">
    <property type="entry name" value="His_Phos_1"/>
    <property type="match status" value="1"/>
</dbReference>
<proteinExistence type="predicted"/>
<evidence type="ECO:0000256" key="1">
    <source>
        <dbReference type="ARBA" id="ARBA00022801"/>
    </source>
</evidence>
<keyword evidence="1" id="KW-0378">Hydrolase</keyword>
<gene>
    <name evidence="2" type="primary">sixA</name>
    <name evidence="2" type="ORF">PMH09_07100</name>
</gene>
<dbReference type="SMART" id="SM00855">
    <property type="entry name" value="PGAM"/>
    <property type="match status" value="1"/>
</dbReference>
<dbReference type="PANTHER" id="PTHR20935">
    <property type="entry name" value="PHOSPHOGLYCERATE MUTASE-RELATED"/>
    <property type="match status" value="1"/>
</dbReference>
<name>A0ABT7BWX5_9CYAN</name>
<evidence type="ECO:0000313" key="3">
    <source>
        <dbReference type="Proteomes" id="UP001232992"/>
    </source>
</evidence>
<evidence type="ECO:0000313" key="2">
    <source>
        <dbReference type="EMBL" id="MDJ1182961.1"/>
    </source>
</evidence>
<dbReference type="PANTHER" id="PTHR20935:SF0">
    <property type="entry name" value="SERINE_THREONINE-PROTEIN PHOSPHATASE PGAM5, MITOCHONDRIAL"/>
    <property type="match status" value="1"/>
</dbReference>
<dbReference type="CDD" id="cd07067">
    <property type="entry name" value="HP_PGM_like"/>
    <property type="match status" value="1"/>
</dbReference>
<sequence>MMMTKVYLIRHGIAANREDYVEDDTQRPLTTEGVQKTGKIARRLRELGLQFDLILSSPLVRARQTAEVLQAAGLSQQVELSPHLAPEGMLLDWWNDRRNWRDYASLALVGHEPNLGHWTESLVWGEVRSRLVVKKASIMGVSLPESGSAIGRSELFLLAPPRFLL</sequence>
<accession>A0ABT7BWX5</accession>
<comment type="caution">
    <text evidence="2">The sequence shown here is derived from an EMBL/GenBank/DDBJ whole genome shotgun (WGS) entry which is preliminary data.</text>
</comment>
<dbReference type="NCBIfam" id="TIGR00249">
    <property type="entry name" value="sixA"/>
    <property type="match status" value="1"/>
</dbReference>
<dbReference type="Proteomes" id="UP001232992">
    <property type="component" value="Unassembled WGS sequence"/>
</dbReference>
<dbReference type="EMBL" id="JAQOSQ010000005">
    <property type="protein sequence ID" value="MDJ1182961.1"/>
    <property type="molecule type" value="Genomic_DNA"/>
</dbReference>
<dbReference type="InterPro" id="IPR013078">
    <property type="entry name" value="His_Pase_superF_clade-1"/>
</dbReference>
<reference evidence="2 3" key="1">
    <citation type="submission" date="2023-01" db="EMBL/GenBank/DDBJ databases">
        <title>Novel diversity within Roseofilum (Cyanobacteria; Desertifilaceae) from marine benthic mats with descriptions of four novel species.</title>
        <authorList>
            <person name="Wang Y."/>
            <person name="Berthold D.E."/>
            <person name="Hu J."/>
            <person name="Lefler F.W."/>
            <person name="Laughinghouse H.D. IV."/>
        </authorList>
    </citation>
    <scope>NUCLEOTIDE SEQUENCE [LARGE SCALE GENOMIC DNA]</scope>
    <source>
        <strain evidence="2 3">BLCC-M143</strain>
    </source>
</reference>
<dbReference type="SUPFAM" id="SSF53254">
    <property type="entry name" value="Phosphoglycerate mutase-like"/>
    <property type="match status" value="1"/>
</dbReference>
<dbReference type="InterPro" id="IPR051021">
    <property type="entry name" value="Mito_Ser/Thr_phosphatase"/>
</dbReference>
<dbReference type="RefSeq" id="WP_283757613.1">
    <property type="nucleotide sequence ID" value="NZ_JAQOSQ010000005.1"/>
</dbReference>
<dbReference type="InterPro" id="IPR029033">
    <property type="entry name" value="His_PPase_superfam"/>
</dbReference>
<organism evidence="2 3">
    <name type="scientific">Roseofilum casamattae BLCC-M143</name>
    <dbReference type="NCBI Taxonomy" id="3022442"/>
    <lineage>
        <taxon>Bacteria</taxon>
        <taxon>Bacillati</taxon>
        <taxon>Cyanobacteriota</taxon>
        <taxon>Cyanophyceae</taxon>
        <taxon>Desertifilales</taxon>
        <taxon>Desertifilaceae</taxon>
        <taxon>Roseofilum</taxon>
        <taxon>Roseofilum casamattae</taxon>
    </lineage>
</organism>
<protein>
    <submittedName>
        <fullName evidence="2">Phosphohistidine phosphatase SixA</fullName>
    </submittedName>
</protein>
<dbReference type="InterPro" id="IPR004449">
    <property type="entry name" value="SixA"/>
</dbReference>